<feature type="signal peptide" evidence="1">
    <location>
        <begin position="1"/>
        <end position="22"/>
    </location>
</feature>
<reference evidence="2" key="1">
    <citation type="submission" date="2022-12" db="EMBL/GenBank/DDBJ databases">
        <title>Paraconexibacter alkalitolerans sp. nov. and Baekduia alba sp. nov., isolated from soil and emended description of the genera Paraconexibacter (Chun et al., 2020) and Baekduia (An et al., 2020).</title>
        <authorList>
            <person name="Vieira S."/>
            <person name="Huber K.J."/>
            <person name="Geppert A."/>
            <person name="Wolf J."/>
            <person name="Neumann-Schaal M."/>
            <person name="Muesken M."/>
            <person name="Overmann J."/>
        </authorList>
    </citation>
    <scope>NUCLEOTIDE SEQUENCE</scope>
    <source>
        <strain evidence="2">AEG42_29</strain>
    </source>
</reference>
<dbReference type="RefSeq" id="WP_354698762.1">
    <property type="nucleotide sequence ID" value="NZ_CP114014.1"/>
</dbReference>
<organism evidence="2">
    <name type="scientific">Paraconexibacter sp. AEG42_29</name>
    <dbReference type="NCBI Taxonomy" id="2997339"/>
    <lineage>
        <taxon>Bacteria</taxon>
        <taxon>Bacillati</taxon>
        <taxon>Actinomycetota</taxon>
        <taxon>Thermoleophilia</taxon>
        <taxon>Solirubrobacterales</taxon>
        <taxon>Paraconexibacteraceae</taxon>
        <taxon>Paraconexibacter</taxon>
    </lineage>
</organism>
<dbReference type="EMBL" id="CP114014">
    <property type="protein sequence ID" value="XAY07570.1"/>
    <property type="molecule type" value="Genomic_DNA"/>
</dbReference>
<sequence length="119" mass="12118">MVFSRKPPAALMAPALALTVLACGGDDGSSDKDRITAIVRDVARDPATVCDHLTPALLKQLGGTKAGCVKASAAGRKNAKTSLVKVEIDGAKATATIKDAAGEGVIEFVKVDGEWLVSG</sequence>
<evidence type="ECO:0008006" key="3">
    <source>
        <dbReference type="Google" id="ProtNLM"/>
    </source>
</evidence>
<dbReference type="AlphaFoldDB" id="A0AAU7B0Q2"/>
<evidence type="ECO:0000313" key="2">
    <source>
        <dbReference type="EMBL" id="XAY07570.1"/>
    </source>
</evidence>
<accession>A0AAU7B0Q2</accession>
<gene>
    <name evidence="2" type="ORF">DSM112329_04455</name>
</gene>
<name>A0AAU7B0Q2_9ACTN</name>
<feature type="chain" id="PRO_5043806263" description="DUF4878 domain-containing protein" evidence="1">
    <location>
        <begin position="23"/>
        <end position="119"/>
    </location>
</feature>
<dbReference type="PROSITE" id="PS51257">
    <property type="entry name" value="PROKAR_LIPOPROTEIN"/>
    <property type="match status" value="1"/>
</dbReference>
<protein>
    <recommendedName>
        <fullName evidence="3">DUF4878 domain-containing protein</fullName>
    </recommendedName>
</protein>
<evidence type="ECO:0000256" key="1">
    <source>
        <dbReference type="SAM" id="SignalP"/>
    </source>
</evidence>
<dbReference type="KEGG" id="parq:DSM112329_04455"/>
<keyword evidence="1" id="KW-0732">Signal</keyword>
<proteinExistence type="predicted"/>